<organism evidence="2 3">
    <name type="scientific">Acinetobacter calcoaceticus</name>
    <dbReference type="NCBI Taxonomy" id="471"/>
    <lineage>
        <taxon>Bacteria</taxon>
        <taxon>Pseudomonadati</taxon>
        <taxon>Pseudomonadota</taxon>
        <taxon>Gammaproteobacteria</taxon>
        <taxon>Moraxellales</taxon>
        <taxon>Moraxellaceae</taxon>
        <taxon>Acinetobacter</taxon>
        <taxon>Acinetobacter calcoaceticus/baumannii complex</taxon>
    </lineage>
</organism>
<name>A0A4R1XH20_ACICA</name>
<dbReference type="EMBL" id="SLVJ01000022">
    <property type="protein sequence ID" value="TCM63247.1"/>
    <property type="molecule type" value="Genomic_DNA"/>
</dbReference>
<protein>
    <recommendedName>
        <fullName evidence="4">DUF3298 domain-containing protein</fullName>
    </recommendedName>
</protein>
<feature type="signal peptide" evidence="1">
    <location>
        <begin position="1"/>
        <end position="33"/>
    </location>
</feature>
<dbReference type="AlphaFoldDB" id="A0A4R1XH20"/>
<feature type="chain" id="PRO_5020192931" description="DUF3298 domain-containing protein" evidence="1">
    <location>
        <begin position="34"/>
        <end position="289"/>
    </location>
</feature>
<evidence type="ECO:0000313" key="3">
    <source>
        <dbReference type="Proteomes" id="UP000294963"/>
    </source>
</evidence>
<evidence type="ECO:0000256" key="1">
    <source>
        <dbReference type="SAM" id="SignalP"/>
    </source>
</evidence>
<gene>
    <name evidence="2" type="ORF">EC844_12266</name>
</gene>
<evidence type="ECO:0000313" key="2">
    <source>
        <dbReference type="EMBL" id="TCM63247.1"/>
    </source>
</evidence>
<keyword evidence="3" id="KW-1185">Reference proteome</keyword>
<dbReference type="OrthoDB" id="6710656at2"/>
<dbReference type="PROSITE" id="PS51257">
    <property type="entry name" value="PROKAR_LIPOPROTEIN"/>
    <property type="match status" value="1"/>
</dbReference>
<proteinExistence type="predicted"/>
<accession>A0A4R1XH20</accession>
<sequence>MQSRLGRSLFKISLFKIGLLSACIGLLSGCDSASDSAQSAAAQTQNNAENTTSANPDILPYLDIKTTVAVFKLPPCTTNLCTQIDILSVESQDPWLNQWITHYQAQVLQRQIGLIPDPSKPLNLQQAVDAYVKKSQAWQKEFVKNKPYELQLSSQIATQRNQYVLLQLSVDSQQGDLNVKQRQYFAVADRKLQKTLSILDVIKADQQAAVDQWVQAAYQKWLQQQSRAVQQVAAKSLQWQQADWFFDHEGIGLHFRANEISPDGTPLAVFLTPAQTQQALHAEAFKGMF</sequence>
<keyword evidence="1" id="KW-0732">Signal</keyword>
<dbReference type="Gene3D" id="3.30.565.40">
    <property type="entry name" value="Fervidobacterium nodosum Rt17-B1 like"/>
    <property type="match status" value="1"/>
</dbReference>
<dbReference type="Proteomes" id="UP000294963">
    <property type="component" value="Unassembled WGS sequence"/>
</dbReference>
<evidence type="ECO:0008006" key="4">
    <source>
        <dbReference type="Google" id="ProtNLM"/>
    </source>
</evidence>
<reference evidence="2 3" key="1">
    <citation type="submission" date="2019-03" db="EMBL/GenBank/DDBJ databases">
        <title>Genomic analyses of the natural microbiome of Caenorhabditis elegans.</title>
        <authorList>
            <person name="Samuel B."/>
        </authorList>
    </citation>
    <scope>NUCLEOTIDE SEQUENCE [LARGE SCALE GENOMIC DNA]</scope>
    <source>
        <strain evidence="2 3">JUb89</strain>
    </source>
</reference>
<comment type="caution">
    <text evidence="2">The sequence shown here is derived from an EMBL/GenBank/DDBJ whole genome shotgun (WGS) entry which is preliminary data.</text>
</comment>